<dbReference type="GO" id="GO:0005634">
    <property type="term" value="C:nucleus"/>
    <property type="evidence" value="ECO:0007669"/>
    <property type="project" value="TreeGrafter"/>
</dbReference>
<organism evidence="3 4">
    <name type="scientific">Monodon monoceros</name>
    <name type="common">Narwhal</name>
    <name type="synonym">Ceratodon monodon</name>
    <dbReference type="NCBI Taxonomy" id="40151"/>
    <lineage>
        <taxon>Eukaryota</taxon>
        <taxon>Metazoa</taxon>
        <taxon>Chordata</taxon>
        <taxon>Craniata</taxon>
        <taxon>Vertebrata</taxon>
        <taxon>Euteleostomi</taxon>
        <taxon>Mammalia</taxon>
        <taxon>Eutheria</taxon>
        <taxon>Laurasiatheria</taxon>
        <taxon>Artiodactyla</taxon>
        <taxon>Whippomorpha</taxon>
        <taxon>Cetacea</taxon>
        <taxon>Odontoceti</taxon>
        <taxon>Monodontidae</taxon>
        <taxon>Monodon</taxon>
    </lineage>
</organism>
<evidence type="ECO:0000313" key="3">
    <source>
        <dbReference type="Ensembl" id="ENSMMNP00015003624.1"/>
    </source>
</evidence>
<dbReference type="SUPFAM" id="SSF47661">
    <property type="entry name" value="t-snare proteins"/>
    <property type="match status" value="1"/>
</dbReference>
<sequence length="817" mass="88244">MWLYGLGVVPAAVWRKQGLVSSLMRGYSWGGGSTTQLLPVRSLGPTPLLPKWLLSLGDRARIPGWNKRRQRASWLHRSLLGLKTHRVLCCLPPGQHYLAALNKMSSVGPGVATDGSRTPERTSPPAGPRKDLAARAHGWVAGPRASRAKKRKPNFCPQETEVLVAKVSKHHQLLFGTGLLRAEPTRRYRVWSRILQAVNALGYCRRDIVDLKHKWRDLRAVVRRKLGDLRGVAPGPSHAKAQALALTPVEQVVAKTFSCQALPSEGLSPELPRATEMDLSDLQELFQETSASVFRINSNVAFLEQSLRSLGTPSGTQELRDSLHTVQQQTNHAIAASASALKQMAEILRGCSRQERLQLDRLKTQLSDAIQSYGVVQKKIAEKSRALLPTAQRVGKQQSPQAPFAELSEDEKIFNGGDGVWQAQGQALLPEITEEDLEAIRLREEAILQIESDLLDVNQIIKDLASMVSEQGEAIGSSSGKAACRRSSSPEPAVVAPLPGPGCAPLRPGSHSRTKTRKPNFSPQETEVLVQRVTRHYPLLFGALRGPPARKHRVWSRILQAVNALGYCRRDLGDVKHKWRDLRGVVRRKLAERPRAPGPVLTPVERMVAETFAAPGPAGEGQPAEALPTDEDEAPGCLWLPLRTLDGPSLPEADPLDPRGAFPASPSSPSPPASPASAPPAATFPGASRPSPPSSAAPQPPGKPSGAEASDLERRLLDSQRQQGALLSSWSQQQSALMAQQNLLLQRLADGVEALNRTLERLVEALPTRGASPAVPDGSPGGGTACRPAGGSQGSPQGSHTGQEVFSGMILKVEEEI</sequence>
<evidence type="ECO:0000256" key="1">
    <source>
        <dbReference type="SAM" id="MobiDB-lite"/>
    </source>
</evidence>
<dbReference type="GO" id="GO:0016192">
    <property type="term" value="P:vesicle-mediated transport"/>
    <property type="evidence" value="ECO:0007669"/>
    <property type="project" value="InterPro"/>
</dbReference>
<dbReference type="Ensembl" id="ENSMMNT00015004000.1">
    <property type="protein sequence ID" value="ENSMMNP00015003624.1"/>
    <property type="gene ID" value="ENSMMNG00015002753.1"/>
</dbReference>
<dbReference type="Gene3D" id="1.20.5.110">
    <property type="match status" value="1"/>
</dbReference>
<protein>
    <submittedName>
        <fullName evidence="3">t-SNARE domain containing 1</fullName>
    </submittedName>
</protein>
<feature type="compositionally biased region" description="Pro residues" evidence="1">
    <location>
        <begin position="666"/>
        <end position="678"/>
    </location>
</feature>
<dbReference type="Pfam" id="PF14523">
    <property type="entry name" value="Syntaxin_2"/>
    <property type="match status" value="1"/>
</dbReference>
<feature type="compositionally biased region" description="Low complexity" evidence="1">
    <location>
        <begin position="679"/>
        <end position="689"/>
    </location>
</feature>
<dbReference type="Pfam" id="PF13873">
    <property type="entry name" value="Myb_DNA-bind_5"/>
    <property type="match status" value="2"/>
</dbReference>
<dbReference type="Proteomes" id="UP000694561">
    <property type="component" value="Unplaced"/>
</dbReference>
<dbReference type="GO" id="GO:0016020">
    <property type="term" value="C:membrane"/>
    <property type="evidence" value="ECO:0007669"/>
    <property type="project" value="InterPro"/>
</dbReference>
<name>A0A8C6AMP2_MONMO</name>
<dbReference type="PANTHER" id="PTHR23098:SF22">
    <property type="entry name" value="MYB-LIKE DOMAIN-CONTAINING PROTEIN"/>
    <property type="match status" value="1"/>
</dbReference>
<reference evidence="3" key="2">
    <citation type="submission" date="2025-09" db="UniProtKB">
        <authorList>
            <consortium name="Ensembl"/>
        </authorList>
    </citation>
    <scope>IDENTIFICATION</scope>
</reference>
<reference evidence="3" key="1">
    <citation type="submission" date="2025-08" db="UniProtKB">
        <authorList>
            <consortium name="Ensembl"/>
        </authorList>
    </citation>
    <scope>IDENTIFICATION</scope>
</reference>
<feature type="region of interest" description="Disordered" evidence="1">
    <location>
        <begin position="108"/>
        <end position="131"/>
    </location>
</feature>
<keyword evidence="4" id="KW-1185">Reference proteome</keyword>
<dbReference type="AlphaFoldDB" id="A0A8C6AMP2"/>
<feature type="compositionally biased region" description="Low complexity" evidence="1">
    <location>
        <begin position="794"/>
        <end position="803"/>
    </location>
</feature>
<feature type="domain" description="Syntaxin N-terminal" evidence="2">
    <location>
        <begin position="274"/>
        <end position="385"/>
    </location>
</feature>
<dbReference type="GeneTree" id="ENSGT01000000214440"/>
<gene>
    <name evidence="3" type="primary">TSNARE1</name>
</gene>
<dbReference type="InterPro" id="IPR010989">
    <property type="entry name" value="SNARE"/>
</dbReference>
<dbReference type="PANTHER" id="PTHR23098">
    <property type="entry name" value="AGAP001331-PA-RELATED"/>
    <property type="match status" value="1"/>
</dbReference>
<feature type="region of interest" description="Disordered" evidence="1">
    <location>
        <begin position="476"/>
        <end position="525"/>
    </location>
</feature>
<dbReference type="FunFam" id="1.20.58.70:FF:000014">
    <property type="entry name" value="t-SNARE domain containing 1"/>
    <property type="match status" value="1"/>
</dbReference>
<evidence type="ECO:0000259" key="2">
    <source>
        <dbReference type="SMART" id="SM00503"/>
    </source>
</evidence>
<feature type="compositionally biased region" description="Pro residues" evidence="1">
    <location>
        <begin position="690"/>
        <end position="703"/>
    </location>
</feature>
<accession>A0A8C6AMP2</accession>
<feature type="region of interest" description="Disordered" evidence="1">
    <location>
        <begin position="614"/>
        <end position="710"/>
    </location>
</feature>
<proteinExistence type="predicted"/>
<evidence type="ECO:0000313" key="4">
    <source>
        <dbReference type="Proteomes" id="UP000694561"/>
    </source>
</evidence>
<dbReference type="Gene3D" id="1.20.58.70">
    <property type="match status" value="1"/>
</dbReference>
<feature type="compositionally biased region" description="Low complexity" evidence="1">
    <location>
        <begin position="614"/>
        <end position="626"/>
    </location>
</feature>
<dbReference type="InterPro" id="IPR006011">
    <property type="entry name" value="Syntaxin_N"/>
</dbReference>
<dbReference type="SMART" id="SM00503">
    <property type="entry name" value="SynN"/>
    <property type="match status" value="1"/>
</dbReference>
<feature type="compositionally biased region" description="Polar residues" evidence="1">
    <location>
        <begin position="476"/>
        <end position="490"/>
    </location>
</feature>
<feature type="region of interest" description="Disordered" evidence="1">
    <location>
        <begin position="768"/>
        <end position="807"/>
    </location>
</feature>
<dbReference type="InterPro" id="IPR028002">
    <property type="entry name" value="Myb_DNA-bind_5"/>
</dbReference>